<keyword evidence="11 16" id="KW-1133">Transmembrane helix</keyword>
<keyword evidence="6" id="KW-0808">Transferase</keyword>
<proteinExistence type="predicted"/>
<feature type="transmembrane region" description="Helical" evidence="16">
    <location>
        <begin position="171"/>
        <end position="193"/>
    </location>
</feature>
<dbReference type="CDD" id="cd00082">
    <property type="entry name" value="HisKA"/>
    <property type="match status" value="1"/>
</dbReference>
<dbReference type="InterPro" id="IPR035965">
    <property type="entry name" value="PAS-like_dom_sf"/>
</dbReference>
<dbReference type="SUPFAM" id="SSF55785">
    <property type="entry name" value="PYP-like sensor domain (PAS domain)"/>
    <property type="match status" value="1"/>
</dbReference>
<dbReference type="SMART" id="SM00388">
    <property type="entry name" value="HisKA"/>
    <property type="match status" value="1"/>
</dbReference>
<dbReference type="Pfam" id="PF05231">
    <property type="entry name" value="MASE1"/>
    <property type="match status" value="1"/>
</dbReference>
<comment type="subcellular location">
    <subcellularLocation>
        <location evidence="2">Cell membrane</location>
        <topology evidence="2">Multi-pass membrane protein</topology>
    </subcellularLocation>
</comment>
<feature type="region of interest" description="Disordered" evidence="15">
    <location>
        <begin position="1"/>
        <end position="44"/>
    </location>
</feature>
<comment type="catalytic activity">
    <reaction evidence="1">
        <text>ATP + protein L-histidine = ADP + protein N-phospho-L-histidine.</text>
        <dbReference type="EC" id="2.7.13.3"/>
    </reaction>
</comment>
<dbReference type="Gene3D" id="3.30.565.10">
    <property type="entry name" value="Histidine kinase-like ATPase, C-terminal domain"/>
    <property type="match status" value="1"/>
</dbReference>
<evidence type="ECO:0000256" key="4">
    <source>
        <dbReference type="ARBA" id="ARBA00022475"/>
    </source>
</evidence>
<dbReference type="Gene3D" id="1.10.287.130">
    <property type="match status" value="1"/>
</dbReference>
<feature type="transmembrane region" description="Helical" evidence="16">
    <location>
        <begin position="318"/>
        <end position="340"/>
    </location>
</feature>
<evidence type="ECO:0000256" key="15">
    <source>
        <dbReference type="SAM" id="MobiDB-lite"/>
    </source>
</evidence>
<dbReference type="Pfam" id="PF02518">
    <property type="entry name" value="HATPase_c"/>
    <property type="match status" value="1"/>
</dbReference>
<dbReference type="GO" id="GO:0000155">
    <property type="term" value="F:phosphorelay sensor kinase activity"/>
    <property type="evidence" value="ECO:0007669"/>
    <property type="project" value="InterPro"/>
</dbReference>
<dbReference type="SUPFAM" id="SSF47384">
    <property type="entry name" value="Homodimeric domain of signal transducing histidine kinase"/>
    <property type="match status" value="1"/>
</dbReference>
<feature type="domain" description="Histidine kinase" evidence="17">
    <location>
        <begin position="489"/>
        <end position="704"/>
    </location>
</feature>
<dbReference type="GO" id="GO:0030295">
    <property type="term" value="F:protein kinase activator activity"/>
    <property type="evidence" value="ECO:0007669"/>
    <property type="project" value="TreeGrafter"/>
</dbReference>
<sequence>MAMPESVGTAHRAETVGPRRRVRSSSTSGLHPDPGPSVHEPRPSGPAAWRALGWHLLAGVAFVGAALLGRASMLPDTMLALTWPAGGVACLWLYFSRGRELPAAALALGVVTYGVNAATGASAPVSAAFVASNVAQALVFTATLRVGSPQLWRPGLASASPLQGLDRMRPVAWTTVAALAGALAGAAVGAAGLYLAGRATDGEGLVIWTGRNFAGILAVFVLVHLIVRAVCVPSSQKHSSGIDWSTMVVLTVACYVPVFAQNQLPMAFLPTMCTLVIGLRSRPLVAGVHGVLAGSIAVTATILGTGPFMFGSSLVDRVLLVQLYVAIILIKVVFLAAAGAERREATAGLAAAEQVAIAHGELMESALDSMSDGLLLVGADGTILRSNRAGQAMLELIRAGGIQRAGSTPLMHLDGTSFEPEENPIVRAVAGETVSHLDLALIDREGNRRTFIVNGSPLRAEGAAKAVITFRDVTEERAQVDELAAFAGVVAHDLRGPLGAMLGWSELALQMVVDDNAEGVRANPQVVRALQRLNNGATKMDQLVEGLLLHATSRDRELTREPVDLRRLVNEIVEVRDLGSTVEIGEVPAVNADALMMHHLFDNLIGNAVKFVPEGQAPHVRIDGHVVDRCVELTVTDNGIGVPENMRRQVFHRFERVPGVTQKGTGLGLSICQTIVERHGGQIGIVNPPDGARGACFRVRLPAA</sequence>
<evidence type="ECO:0000256" key="6">
    <source>
        <dbReference type="ARBA" id="ARBA00022679"/>
    </source>
</evidence>
<feature type="transmembrane region" description="Helical" evidence="16">
    <location>
        <begin position="77"/>
        <end position="95"/>
    </location>
</feature>
<evidence type="ECO:0000256" key="14">
    <source>
        <dbReference type="ARBA" id="ARBA00039401"/>
    </source>
</evidence>
<dbReference type="EMBL" id="JADIVZ010000016">
    <property type="protein sequence ID" value="MBF4163876.1"/>
    <property type="molecule type" value="Genomic_DNA"/>
</dbReference>
<gene>
    <name evidence="18" type="ORF">ISG29_19560</name>
</gene>
<dbReference type="InterPro" id="IPR003661">
    <property type="entry name" value="HisK_dim/P_dom"/>
</dbReference>
<keyword evidence="10" id="KW-0067">ATP-binding</keyword>
<dbReference type="InterPro" id="IPR050351">
    <property type="entry name" value="BphY/WalK/GraS-like"/>
</dbReference>
<dbReference type="InterPro" id="IPR036097">
    <property type="entry name" value="HisK_dim/P_sf"/>
</dbReference>
<name>A0A930V4U9_9ACTN</name>
<protein>
    <recommendedName>
        <fullName evidence="14">Sensor-like histidine kinase SenX3</fullName>
        <ecNumber evidence="3">2.7.13.3</ecNumber>
    </recommendedName>
</protein>
<dbReference type="InterPro" id="IPR003594">
    <property type="entry name" value="HATPase_dom"/>
</dbReference>
<keyword evidence="19" id="KW-1185">Reference proteome</keyword>
<evidence type="ECO:0000256" key="12">
    <source>
        <dbReference type="ARBA" id="ARBA00023012"/>
    </source>
</evidence>
<dbReference type="GO" id="GO:0007234">
    <property type="term" value="P:osmosensory signaling via phosphorelay pathway"/>
    <property type="evidence" value="ECO:0007669"/>
    <property type="project" value="TreeGrafter"/>
</dbReference>
<dbReference type="InterPro" id="IPR007895">
    <property type="entry name" value="MASE1"/>
</dbReference>
<evidence type="ECO:0000256" key="13">
    <source>
        <dbReference type="ARBA" id="ARBA00023136"/>
    </source>
</evidence>
<dbReference type="SUPFAM" id="SSF55874">
    <property type="entry name" value="ATPase domain of HSP90 chaperone/DNA topoisomerase II/histidine kinase"/>
    <property type="match status" value="1"/>
</dbReference>
<feature type="transmembrane region" description="Helical" evidence="16">
    <location>
        <begin position="52"/>
        <end position="71"/>
    </location>
</feature>
<keyword evidence="9" id="KW-0418">Kinase</keyword>
<evidence type="ECO:0000256" key="8">
    <source>
        <dbReference type="ARBA" id="ARBA00022741"/>
    </source>
</evidence>
<evidence type="ECO:0000313" key="19">
    <source>
        <dbReference type="Proteomes" id="UP000656804"/>
    </source>
</evidence>
<dbReference type="InterPro" id="IPR004358">
    <property type="entry name" value="Sig_transdc_His_kin-like_C"/>
</dbReference>
<keyword evidence="5" id="KW-0597">Phosphoprotein</keyword>
<dbReference type="GO" id="GO:0005524">
    <property type="term" value="F:ATP binding"/>
    <property type="evidence" value="ECO:0007669"/>
    <property type="project" value="UniProtKB-KW"/>
</dbReference>
<dbReference type="SMART" id="SM00387">
    <property type="entry name" value="HATPase_c"/>
    <property type="match status" value="1"/>
</dbReference>
<comment type="caution">
    <text evidence="18">The sequence shown here is derived from an EMBL/GenBank/DDBJ whole genome shotgun (WGS) entry which is preliminary data.</text>
</comment>
<evidence type="ECO:0000256" key="10">
    <source>
        <dbReference type="ARBA" id="ARBA00022840"/>
    </source>
</evidence>
<keyword evidence="8" id="KW-0547">Nucleotide-binding</keyword>
<feature type="transmembrane region" description="Helical" evidence="16">
    <location>
        <begin position="244"/>
        <end position="264"/>
    </location>
</feature>
<evidence type="ECO:0000256" key="9">
    <source>
        <dbReference type="ARBA" id="ARBA00022777"/>
    </source>
</evidence>
<evidence type="ECO:0000256" key="7">
    <source>
        <dbReference type="ARBA" id="ARBA00022692"/>
    </source>
</evidence>
<dbReference type="PANTHER" id="PTHR42878:SF7">
    <property type="entry name" value="SENSOR HISTIDINE KINASE GLRK"/>
    <property type="match status" value="1"/>
</dbReference>
<evidence type="ECO:0000313" key="18">
    <source>
        <dbReference type="EMBL" id="MBF4163876.1"/>
    </source>
</evidence>
<dbReference type="Pfam" id="PF08448">
    <property type="entry name" value="PAS_4"/>
    <property type="match status" value="1"/>
</dbReference>
<feature type="transmembrane region" description="Helical" evidence="16">
    <location>
        <begin position="213"/>
        <end position="232"/>
    </location>
</feature>
<dbReference type="InterPro" id="IPR036890">
    <property type="entry name" value="HATPase_C_sf"/>
</dbReference>
<dbReference type="PANTHER" id="PTHR42878">
    <property type="entry name" value="TWO-COMPONENT HISTIDINE KINASE"/>
    <property type="match status" value="1"/>
</dbReference>
<dbReference type="CDD" id="cd00075">
    <property type="entry name" value="HATPase"/>
    <property type="match status" value="1"/>
</dbReference>
<evidence type="ECO:0000256" key="5">
    <source>
        <dbReference type="ARBA" id="ARBA00022553"/>
    </source>
</evidence>
<accession>A0A930V4U9</accession>
<dbReference type="Gene3D" id="3.30.450.20">
    <property type="entry name" value="PAS domain"/>
    <property type="match status" value="1"/>
</dbReference>
<dbReference type="GO" id="GO:0005886">
    <property type="term" value="C:plasma membrane"/>
    <property type="evidence" value="ECO:0007669"/>
    <property type="project" value="UniProtKB-SubCell"/>
</dbReference>
<evidence type="ECO:0000256" key="16">
    <source>
        <dbReference type="SAM" id="Phobius"/>
    </source>
</evidence>
<evidence type="ECO:0000256" key="11">
    <source>
        <dbReference type="ARBA" id="ARBA00022989"/>
    </source>
</evidence>
<feature type="transmembrane region" description="Helical" evidence="16">
    <location>
        <begin position="284"/>
        <end position="306"/>
    </location>
</feature>
<dbReference type="GO" id="GO:0000156">
    <property type="term" value="F:phosphorelay response regulator activity"/>
    <property type="evidence" value="ECO:0007669"/>
    <property type="project" value="TreeGrafter"/>
</dbReference>
<keyword evidence="4" id="KW-1003">Cell membrane</keyword>
<dbReference type="PRINTS" id="PR00344">
    <property type="entry name" value="BCTRLSENSOR"/>
</dbReference>
<dbReference type="AlphaFoldDB" id="A0A930V4U9"/>
<dbReference type="InterPro" id="IPR013656">
    <property type="entry name" value="PAS_4"/>
</dbReference>
<dbReference type="InterPro" id="IPR005467">
    <property type="entry name" value="His_kinase_dom"/>
</dbReference>
<organism evidence="18 19">
    <name type="scientific">Nocardioides acrostichi</name>
    <dbReference type="NCBI Taxonomy" id="2784339"/>
    <lineage>
        <taxon>Bacteria</taxon>
        <taxon>Bacillati</taxon>
        <taxon>Actinomycetota</taxon>
        <taxon>Actinomycetes</taxon>
        <taxon>Propionibacteriales</taxon>
        <taxon>Nocardioidaceae</taxon>
        <taxon>Nocardioides</taxon>
    </lineage>
</organism>
<dbReference type="Proteomes" id="UP000656804">
    <property type="component" value="Unassembled WGS sequence"/>
</dbReference>
<evidence type="ECO:0000256" key="1">
    <source>
        <dbReference type="ARBA" id="ARBA00000085"/>
    </source>
</evidence>
<keyword evidence="12" id="KW-0902">Two-component regulatory system</keyword>
<evidence type="ECO:0000259" key="17">
    <source>
        <dbReference type="PROSITE" id="PS50109"/>
    </source>
</evidence>
<evidence type="ECO:0000256" key="3">
    <source>
        <dbReference type="ARBA" id="ARBA00012438"/>
    </source>
</evidence>
<keyword evidence="7 16" id="KW-0812">Transmembrane</keyword>
<dbReference type="PROSITE" id="PS50109">
    <property type="entry name" value="HIS_KIN"/>
    <property type="match status" value="1"/>
</dbReference>
<evidence type="ECO:0000256" key="2">
    <source>
        <dbReference type="ARBA" id="ARBA00004651"/>
    </source>
</evidence>
<reference evidence="18" key="1">
    <citation type="submission" date="2020-11" db="EMBL/GenBank/DDBJ databases">
        <title>Nocardioides sp. CBS4Y-1, whole genome shotgun sequence.</title>
        <authorList>
            <person name="Tuo L."/>
        </authorList>
    </citation>
    <scope>NUCLEOTIDE SEQUENCE</scope>
    <source>
        <strain evidence="18">CBS4Y-1</strain>
    </source>
</reference>
<keyword evidence="13 16" id="KW-0472">Membrane</keyword>
<dbReference type="EC" id="2.7.13.3" evidence="3"/>